<evidence type="ECO:0000313" key="2">
    <source>
        <dbReference type="Proteomes" id="UP001221757"/>
    </source>
</evidence>
<accession>A0AAD7GL82</accession>
<keyword evidence="2" id="KW-1185">Reference proteome</keyword>
<proteinExistence type="predicted"/>
<reference evidence="1" key="1">
    <citation type="submission" date="2023-03" db="EMBL/GenBank/DDBJ databases">
        <title>Massive genome expansion in bonnet fungi (Mycena s.s.) driven by repeated elements and novel gene families across ecological guilds.</title>
        <authorList>
            <consortium name="Lawrence Berkeley National Laboratory"/>
            <person name="Harder C.B."/>
            <person name="Miyauchi S."/>
            <person name="Viragh M."/>
            <person name="Kuo A."/>
            <person name="Thoen E."/>
            <person name="Andreopoulos B."/>
            <person name="Lu D."/>
            <person name="Skrede I."/>
            <person name="Drula E."/>
            <person name="Henrissat B."/>
            <person name="Morin E."/>
            <person name="Kohler A."/>
            <person name="Barry K."/>
            <person name="LaButti K."/>
            <person name="Morin E."/>
            <person name="Salamov A."/>
            <person name="Lipzen A."/>
            <person name="Mereny Z."/>
            <person name="Hegedus B."/>
            <person name="Baldrian P."/>
            <person name="Stursova M."/>
            <person name="Weitz H."/>
            <person name="Taylor A."/>
            <person name="Grigoriev I.V."/>
            <person name="Nagy L.G."/>
            <person name="Martin F."/>
            <person name="Kauserud H."/>
        </authorList>
    </citation>
    <scope>NUCLEOTIDE SEQUENCE</scope>
    <source>
        <strain evidence="1">CBHHK067</strain>
    </source>
</reference>
<organism evidence="1 2">
    <name type="scientific">Mycena rosella</name>
    <name type="common">Pink bonnet</name>
    <name type="synonym">Agaricus rosellus</name>
    <dbReference type="NCBI Taxonomy" id="1033263"/>
    <lineage>
        <taxon>Eukaryota</taxon>
        <taxon>Fungi</taxon>
        <taxon>Dikarya</taxon>
        <taxon>Basidiomycota</taxon>
        <taxon>Agaricomycotina</taxon>
        <taxon>Agaricomycetes</taxon>
        <taxon>Agaricomycetidae</taxon>
        <taxon>Agaricales</taxon>
        <taxon>Marasmiineae</taxon>
        <taxon>Mycenaceae</taxon>
        <taxon>Mycena</taxon>
    </lineage>
</organism>
<dbReference type="Proteomes" id="UP001221757">
    <property type="component" value="Unassembled WGS sequence"/>
</dbReference>
<dbReference type="EMBL" id="JARKIE010000035">
    <property type="protein sequence ID" value="KAJ7696214.1"/>
    <property type="molecule type" value="Genomic_DNA"/>
</dbReference>
<name>A0AAD7GL82_MYCRO</name>
<protein>
    <submittedName>
        <fullName evidence="1">Uncharacterized protein</fullName>
    </submittedName>
</protein>
<comment type="caution">
    <text evidence="1">The sequence shown here is derived from an EMBL/GenBank/DDBJ whole genome shotgun (WGS) entry which is preliminary data.</text>
</comment>
<sequence length="109" mass="12058">MEKLGLPVFLIGVSVRWVLLPQMAWVLVPLMATLDFTDENRQLWVSVPQMACFGWSEMGFSTQIRRDYVTIRLAAGRPHATACYSMGPLDGFGVIRTGGGGSLKQFHAV</sequence>
<evidence type="ECO:0000313" key="1">
    <source>
        <dbReference type="EMBL" id="KAJ7696214.1"/>
    </source>
</evidence>
<dbReference type="AlphaFoldDB" id="A0AAD7GL82"/>
<gene>
    <name evidence="1" type="ORF">B0H17DRAFT_1131010</name>
</gene>